<dbReference type="InterPro" id="IPR036514">
    <property type="entry name" value="SGNH_hydro_sf"/>
</dbReference>
<dbReference type="AlphaFoldDB" id="A0A328NG46"/>
<dbReference type="Gene3D" id="3.40.50.1110">
    <property type="entry name" value="SGNH hydrolase"/>
    <property type="match status" value="1"/>
</dbReference>
<reference evidence="3 4" key="1">
    <citation type="submission" date="2018-03" db="EMBL/GenBank/DDBJ databases">
        <title>Defining the species Micromonospora saelicesensis and Micromonospora noduli under the framework of genomics.</title>
        <authorList>
            <person name="Riesco R."/>
            <person name="Trujillo M.E."/>
        </authorList>
    </citation>
    <scope>NUCLEOTIDE SEQUENCE [LARGE SCALE GENOMIC DNA]</scope>
    <source>
        <strain evidence="3 4">LAH08</strain>
    </source>
</reference>
<dbReference type="SUPFAM" id="SSF52266">
    <property type="entry name" value="SGNH hydrolase"/>
    <property type="match status" value="1"/>
</dbReference>
<feature type="domain" description="Sialate O-acetylesterase" evidence="2">
    <location>
        <begin position="380"/>
        <end position="604"/>
    </location>
</feature>
<dbReference type="InterPro" id="IPR005181">
    <property type="entry name" value="SASA"/>
</dbReference>
<dbReference type="Pfam" id="PF03629">
    <property type="entry name" value="SASA"/>
    <property type="match status" value="1"/>
</dbReference>
<evidence type="ECO:0000256" key="1">
    <source>
        <dbReference type="ARBA" id="ARBA00022801"/>
    </source>
</evidence>
<dbReference type="EMBL" id="PYAA01000003">
    <property type="protein sequence ID" value="RAO06053.1"/>
    <property type="molecule type" value="Genomic_DNA"/>
</dbReference>
<proteinExistence type="predicted"/>
<keyword evidence="1" id="KW-0378">Hydrolase</keyword>
<organism evidence="3 4">
    <name type="scientific">Micromonospora noduli</name>
    <dbReference type="NCBI Taxonomy" id="709876"/>
    <lineage>
        <taxon>Bacteria</taxon>
        <taxon>Bacillati</taxon>
        <taxon>Actinomycetota</taxon>
        <taxon>Actinomycetes</taxon>
        <taxon>Micromonosporales</taxon>
        <taxon>Micromonosporaceae</taxon>
        <taxon>Micromonospora</taxon>
    </lineage>
</organism>
<comment type="caution">
    <text evidence="3">The sequence shown here is derived from an EMBL/GenBank/DDBJ whole genome shotgun (WGS) entry which is preliminary data.</text>
</comment>
<accession>A0A328NG46</accession>
<protein>
    <recommendedName>
        <fullName evidence="2">Sialate O-acetylesterase domain-containing protein</fullName>
    </recommendedName>
</protein>
<dbReference type="GO" id="GO:0016787">
    <property type="term" value="F:hydrolase activity"/>
    <property type="evidence" value="ECO:0007669"/>
    <property type="project" value="UniProtKB-KW"/>
</dbReference>
<sequence>MPGPIPALGRLWSVPRLAWVAAGVVGLLVAIVVAVDWPPSHGGRPTAAWSAPEFDDAQRPVTPIDDTACSANAGGMAGFVPVSAVDLPERGDGRPPAPVFDKSATITGGFDRVGYCLELDRPTGRQWVWTAMAPFTDDVNRLGLPDRSDPIVRQRVADLEVATNVPGLTTGTGLTGYLEIWPNSYRPIASRQIPAASTQKYDADDDPQMADFYGSFQVHRVAANRPAAEVPQTILAVNGFTQRGRPLSLGIGSAPAGSSDWTFADNAGALGQRRLTVYARPALLAVDQHPADRQLYQRDEAGGATVLVAGRAVNAQAAAVRMKVVSGSEAWEESAVIRPGGAFSLRHRISAALRTYRIDLYVLGDGVHRRVARWEGVVAGDVYVIQGQSNAVAAAYRGSSGDEENEFIRSFGSPTPDPSFSAAERSWNYAVSDIILQPGSVGQWGIRTARRLVDAYQVPVAILNGGFAGKTVSYFQRSDVDPGDVRTNYGRLRQRLLAAGLFGQIRAVFWYQGEADRNDAAGHMVGFTNLLRNWRAELGTDSRYYVFQVRTSPCDDSSPGPLREAQRRMADTLGVTVLSTSGLAGRQNCHFAWEKGYRELGDQVFATVARDLYGGPAAGVAAPNPRSATFVDGRTRVVIQLRDNDRLTVNPGAAADFRITRSGVAVSRVEYRDGGQLELTLTGPASPTSGVSYVGRTAPGIVTGLGAGLLAFQDLPIGDA</sequence>
<gene>
    <name evidence="3" type="ORF">LAH08_00587</name>
</gene>
<evidence type="ECO:0000313" key="4">
    <source>
        <dbReference type="Proteomes" id="UP000248966"/>
    </source>
</evidence>
<dbReference type="Proteomes" id="UP000248966">
    <property type="component" value="Unassembled WGS sequence"/>
</dbReference>
<evidence type="ECO:0000259" key="2">
    <source>
        <dbReference type="Pfam" id="PF03629"/>
    </source>
</evidence>
<name>A0A328NG46_9ACTN</name>
<evidence type="ECO:0000313" key="3">
    <source>
        <dbReference type="EMBL" id="RAO06053.1"/>
    </source>
</evidence>